<sequence length="78" mass="8645">MSASPYGRGLLGLLKKGWNEIPAVMATTGLALVGIGLSGYVYHVVSSNEIYTYKYKNDIMIVRPDDPRLNKPVNKYPE</sequence>
<evidence type="ECO:0000256" key="1">
    <source>
        <dbReference type="SAM" id="Phobius"/>
    </source>
</evidence>
<reference evidence="2" key="1">
    <citation type="journal article" date="2013" name="PLoS ONE">
        <title>Gene expression in gut symbiotic organ of stinkbug affected by extracellular bacterial symbiont.</title>
        <authorList>
            <person name="Futahashi R."/>
            <person name="Tanaka K."/>
            <person name="Tanahashi M."/>
            <person name="Nikoh N."/>
            <person name="Kikuchi Y."/>
            <person name="Lee B.L."/>
            <person name="Fukatsu T."/>
        </authorList>
    </citation>
    <scope>NUCLEOTIDE SEQUENCE</scope>
    <source>
        <tissue evidence="2">Midgut</tissue>
    </source>
</reference>
<proteinExistence type="evidence at transcript level"/>
<feature type="transmembrane region" description="Helical" evidence="1">
    <location>
        <begin position="21"/>
        <end position="42"/>
    </location>
</feature>
<organism evidence="2">
    <name type="scientific">Riptortus pedestris</name>
    <name type="common">Bean bug</name>
    <dbReference type="NCBI Taxonomy" id="329032"/>
    <lineage>
        <taxon>Eukaryota</taxon>
        <taxon>Metazoa</taxon>
        <taxon>Ecdysozoa</taxon>
        <taxon>Arthropoda</taxon>
        <taxon>Hexapoda</taxon>
        <taxon>Insecta</taxon>
        <taxon>Pterygota</taxon>
        <taxon>Neoptera</taxon>
        <taxon>Paraneoptera</taxon>
        <taxon>Hemiptera</taxon>
        <taxon>Heteroptera</taxon>
        <taxon>Panheteroptera</taxon>
        <taxon>Pentatomomorpha</taxon>
        <taxon>Coreoidea</taxon>
        <taxon>Alydidae</taxon>
        <taxon>Riptortus</taxon>
    </lineage>
</organism>
<keyword evidence="1" id="KW-0472">Membrane</keyword>
<protein>
    <submittedName>
        <fullName evidence="2">Unkown protein</fullName>
    </submittedName>
</protein>
<name>R4WP70_RIPPE</name>
<dbReference type="EMBL" id="AK417461">
    <property type="protein sequence ID" value="BAN20676.1"/>
    <property type="molecule type" value="mRNA"/>
</dbReference>
<keyword evidence="1" id="KW-1133">Transmembrane helix</keyword>
<accession>R4WP70</accession>
<dbReference type="AlphaFoldDB" id="R4WP70"/>
<evidence type="ECO:0000313" key="2">
    <source>
        <dbReference type="EMBL" id="BAN20676.1"/>
    </source>
</evidence>
<keyword evidence="1" id="KW-0812">Transmembrane</keyword>